<protein>
    <submittedName>
        <fullName evidence="2">Uncharacterized protein</fullName>
    </submittedName>
</protein>
<dbReference type="EMBL" id="PPCN01000017">
    <property type="protein sequence ID" value="POF28084.1"/>
    <property type="molecule type" value="Genomic_DNA"/>
</dbReference>
<comment type="caution">
    <text evidence="2">The sequence shown here is derived from an EMBL/GenBank/DDBJ whole genome shotgun (WGS) entry which is preliminary data.</text>
</comment>
<gene>
    <name evidence="2" type="ORF">CLV41_11718</name>
</gene>
<dbReference type="PANTHER" id="PTHR43559:SF1">
    <property type="entry name" value="HYDROLASE"/>
    <property type="match status" value="1"/>
</dbReference>
<dbReference type="Proteomes" id="UP000236959">
    <property type="component" value="Unassembled WGS sequence"/>
</dbReference>
<dbReference type="InterPro" id="IPR053152">
    <property type="entry name" value="Hydrolase_YcaC-like"/>
</dbReference>
<proteinExistence type="predicted"/>
<evidence type="ECO:0000256" key="1">
    <source>
        <dbReference type="SAM" id="SignalP"/>
    </source>
</evidence>
<feature type="signal peptide" evidence="1">
    <location>
        <begin position="1"/>
        <end position="34"/>
    </location>
</feature>
<name>A0A2S3UK36_9HYPH</name>
<dbReference type="PANTHER" id="PTHR43559">
    <property type="entry name" value="HYDROLASE YCAC-RELATED"/>
    <property type="match status" value="1"/>
</dbReference>
<reference evidence="2 3" key="1">
    <citation type="submission" date="2018-01" db="EMBL/GenBank/DDBJ databases">
        <title>Genomic Encyclopedia of Archaeal and Bacterial Type Strains, Phase II (KMG-II): from individual species to whole genera.</title>
        <authorList>
            <person name="Goeker M."/>
        </authorList>
    </citation>
    <scope>NUCLEOTIDE SEQUENCE [LARGE SCALE GENOMIC DNA]</scope>
    <source>
        <strain evidence="2 3">DSM 17023</strain>
    </source>
</reference>
<evidence type="ECO:0000313" key="2">
    <source>
        <dbReference type="EMBL" id="POF28084.1"/>
    </source>
</evidence>
<keyword evidence="3" id="KW-1185">Reference proteome</keyword>
<dbReference type="AlphaFoldDB" id="A0A2S3UK36"/>
<feature type="chain" id="PRO_5015448167" evidence="1">
    <location>
        <begin position="35"/>
        <end position="224"/>
    </location>
</feature>
<keyword evidence="1" id="KW-0732">Signal</keyword>
<dbReference type="InterPro" id="IPR036380">
    <property type="entry name" value="Isochorismatase-like_sf"/>
</dbReference>
<accession>A0A2S3UK36</accession>
<organism evidence="2 3">
    <name type="scientific">Roseibium marinum</name>
    <dbReference type="NCBI Taxonomy" id="281252"/>
    <lineage>
        <taxon>Bacteria</taxon>
        <taxon>Pseudomonadati</taxon>
        <taxon>Pseudomonadota</taxon>
        <taxon>Alphaproteobacteria</taxon>
        <taxon>Hyphomicrobiales</taxon>
        <taxon>Stappiaceae</taxon>
        <taxon>Roseibium</taxon>
    </lineage>
</organism>
<dbReference type="SUPFAM" id="SSF52499">
    <property type="entry name" value="Isochorismatase-like hydrolases"/>
    <property type="match status" value="1"/>
</dbReference>
<sequence length="224" mass="24413">MLQFKITTKRAPRLSLLATITVIAAVTFAFTAFAQVAEPNPGSDLLTPDNHVLILTDRQPQMAFAVRSHDGAEMEDGGAALAKFGKTFQVPTVLTTVAAETFSGPILPENAIVFPEQVPIDRSTMTAREDKGFIDEVNRHGKGKVVTDTSGGVWEEAQTMAIQRMAPQAGATPITWMRYGLELRRDRARQAAYADITTVMREDGGGYGPAIAYAYQMFHLHEGN</sequence>
<evidence type="ECO:0000313" key="3">
    <source>
        <dbReference type="Proteomes" id="UP000236959"/>
    </source>
</evidence>
<dbReference type="RefSeq" id="WP_208987727.1">
    <property type="nucleotide sequence ID" value="NZ_PPCN01000017.1"/>
</dbReference>
<dbReference type="Gene3D" id="3.40.50.850">
    <property type="entry name" value="Isochorismatase-like"/>
    <property type="match status" value="1"/>
</dbReference>